<evidence type="ECO:0000313" key="12">
    <source>
        <dbReference type="Proteomes" id="UP000095230"/>
    </source>
</evidence>
<comment type="subcellular location">
    <subcellularLocation>
        <location evidence="1">Membrane</location>
        <topology evidence="1">Single-pass membrane protein</topology>
    </subcellularLocation>
</comment>
<protein>
    <submittedName>
        <fullName evidence="11">Peptide-binding protein</fullName>
    </submittedName>
    <submittedName>
        <fullName evidence="10">SH3 domain protein</fullName>
    </submittedName>
</protein>
<evidence type="ECO:0000256" key="6">
    <source>
        <dbReference type="SAM" id="Coils"/>
    </source>
</evidence>
<dbReference type="PIRSF" id="PIRSF006158">
    <property type="entry name" value="UCP006158_SH3"/>
    <property type="match status" value="1"/>
</dbReference>
<evidence type="ECO:0000313" key="10">
    <source>
        <dbReference type="EMBL" id="GIU37017.1"/>
    </source>
</evidence>
<evidence type="ECO:0000259" key="9">
    <source>
        <dbReference type="PROSITE" id="PS51781"/>
    </source>
</evidence>
<dbReference type="Gene3D" id="2.30.30.40">
    <property type="entry name" value="SH3 Domains"/>
    <property type="match status" value="1"/>
</dbReference>
<dbReference type="Proteomes" id="UP000773469">
    <property type="component" value="Unassembled WGS sequence"/>
</dbReference>
<evidence type="ECO:0000256" key="7">
    <source>
        <dbReference type="SAM" id="Phobius"/>
    </source>
</evidence>
<evidence type="ECO:0000256" key="8">
    <source>
        <dbReference type="SAM" id="SignalP"/>
    </source>
</evidence>
<dbReference type="AlphaFoldDB" id="A0A1E5IWI8"/>
<reference evidence="10 13" key="2">
    <citation type="submission" date="2021-05" db="EMBL/GenBank/DDBJ databases">
        <title>Molecular characterization for Shewanella algae harboring chromosomal blaOXA-55-like strains isolated from clinical and environment sample.</title>
        <authorList>
            <person name="Ohama Y."/>
            <person name="Aoki K."/>
            <person name="Harada S."/>
            <person name="Moriya K."/>
            <person name="Ishii Y."/>
            <person name="Tateda K."/>
        </authorList>
    </citation>
    <scope>NUCLEOTIDE SEQUENCE [LARGE SCALE GENOMIC DNA]</scope>
    <source>
        <strain evidence="10 13">MBTL60-118</strain>
    </source>
</reference>
<dbReference type="EMBL" id="MCBT01000013">
    <property type="protein sequence ID" value="OEG74920.1"/>
    <property type="molecule type" value="Genomic_DNA"/>
</dbReference>
<keyword evidence="6" id="KW-0175">Coiled coil</keyword>
<keyword evidence="2 7" id="KW-0812">Transmembrane</keyword>
<dbReference type="Pfam" id="PF08239">
    <property type="entry name" value="SH3_3"/>
    <property type="match status" value="1"/>
</dbReference>
<feature type="signal peptide" evidence="8">
    <location>
        <begin position="1"/>
        <end position="19"/>
    </location>
</feature>
<dbReference type="SMART" id="SM00287">
    <property type="entry name" value="SH3b"/>
    <property type="match status" value="1"/>
</dbReference>
<evidence type="ECO:0000256" key="2">
    <source>
        <dbReference type="ARBA" id="ARBA00022692"/>
    </source>
</evidence>
<sequence length="191" mass="21232">MLRLLSLVALMLLSPSLLAAEQTRYISDNVYTFLHGGPGTQYRILGSVEAGQPVTYSGETQGDYVKIVDHKGREGWVDANLISSEKSFRVQLPEVQTKLDQVQAELSQVTADSNDSAQIIRQLRSQLATAEESLSIASNERDSATRELASIQNNERYEMLKQGGMIAGAGIILGVILVYLPRPRRRQKNRW</sequence>
<dbReference type="NCBIfam" id="TIGR04211">
    <property type="entry name" value="SH3_and_anchor"/>
    <property type="match status" value="1"/>
</dbReference>
<dbReference type="PROSITE" id="PS51781">
    <property type="entry name" value="SH3B"/>
    <property type="match status" value="1"/>
</dbReference>
<dbReference type="GO" id="GO:0016020">
    <property type="term" value="C:membrane"/>
    <property type="evidence" value="ECO:0007669"/>
    <property type="project" value="UniProtKB-SubCell"/>
</dbReference>
<proteinExistence type="predicted"/>
<dbReference type="RefSeq" id="WP_069670473.1">
    <property type="nucleotide sequence ID" value="NZ_BPEU01000004.1"/>
</dbReference>
<dbReference type="EMBL" id="BPEU01000004">
    <property type="protein sequence ID" value="GIU37017.1"/>
    <property type="molecule type" value="Genomic_DNA"/>
</dbReference>
<dbReference type="STRING" id="23.BEL05_12135"/>
<keyword evidence="5 7" id="KW-0472">Membrane</keyword>
<evidence type="ECO:0000256" key="5">
    <source>
        <dbReference type="ARBA" id="ARBA00023136"/>
    </source>
</evidence>
<organism evidence="11 12">
    <name type="scientific">Shewanella colwelliana</name>
    <name type="common">Alteromonas colwelliana</name>
    <dbReference type="NCBI Taxonomy" id="23"/>
    <lineage>
        <taxon>Bacteria</taxon>
        <taxon>Pseudomonadati</taxon>
        <taxon>Pseudomonadota</taxon>
        <taxon>Gammaproteobacteria</taxon>
        <taxon>Alteromonadales</taxon>
        <taxon>Shewanellaceae</taxon>
        <taxon>Shewanella</taxon>
    </lineage>
</organism>
<accession>A0A1E5IWI8</accession>
<keyword evidence="4 7" id="KW-1133">Transmembrane helix</keyword>
<feature type="chain" id="PRO_5009179275" evidence="8">
    <location>
        <begin position="20"/>
        <end position="191"/>
    </location>
</feature>
<name>A0A1E5IWI8_SHECO</name>
<dbReference type="InterPro" id="IPR003646">
    <property type="entry name" value="SH3-like_bac-type"/>
</dbReference>
<feature type="coiled-coil region" evidence="6">
    <location>
        <begin position="92"/>
        <end position="154"/>
    </location>
</feature>
<feature type="domain" description="SH3b" evidence="9">
    <location>
        <begin position="21"/>
        <end position="86"/>
    </location>
</feature>
<evidence type="ECO:0000313" key="11">
    <source>
        <dbReference type="EMBL" id="OEG74920.1"/>
    </source>
</evidence>
<keyword evidence="13" id="KW-1185">Reference proteome</keyword>
<evidence type="ECO:0000256" key="1">
    <source>
        <dbReference type="ARBA" id="ARBA00004167"/>
    </source>
</evidence>
<evidence type="ECO:0000256" key="4">
    <source>
        <dbReference type="ARBA" id="ARBA00022989"/>
    </source>
</evidence>
<keyword evidence="3 8" id="KW-0732">Signal</keyword>
<reference evidence="11 12" key="1">
    <citation type="submission" date="2016-07" db="EMBL/GenBank/DDBJ databases">
        <title>Whole-genome of two Shewanella species isolated from a digestive organ of sea cucumber Apostichopus japonicus Selenka 1867.</title>
        <authorList>
            <person name="Hong H.-H."/>
            <person name="Choi H."/>
            <person name="Cheon S."/>
            <person name="Oh J.-S."/>
            <person name="Lee H.-G."/>
            <person name="Park C."/>
        </authorList>
    </citation>
    <scope>NUCLEOTIDE SEQUENCE [LARGE SCALE GENOMIC DNA]</scope>
    <source>
        <strain evidence="11 12">CSB03KR</strain>
    </source>
</reference>
<evidence type="ECO:0000256" key="3">
    <source>
        <dbReference type="ARBA" id="ARBA00022729"/>
    </source>
</evidence>
<comment type="caution">
    <text evidence="11">The sequence shown here is derived from an EMBL/GenBank/DDBJ whole genome shotgun (WGS) entry which is preliminary data.</text>
</comment>
<dbReference type="InterPro" id="IPR016476">
    <property type="entry name" value="SH3_dom_pro"/>
</dbReference>
<gene>
    <name evidence="11" type="ORF">BEL05_12135</name>
    <name evidence="10" type="ORF">TUM3794_07060</name>
</gene>
<evidence type="ECO:0000313" key="13">
    <source>
        <dbReference type="Proteomes" id="UP000773469"/>
    </source>
</evidence>
<feature type="transmembrane region" description="Helical" evidence="7">
    <location>
        <begin position="163"/>
        <end position="180"/>
    </location>
</feature>
<dbReference type="Proteomes" id="UP000095230">
    <property type="component" value="Unassembled WGS sequence"/>
</dbReference>